<dbReference type="InterPro" id="IPR001781">
    <property type="entry name" value="Znf_LIM"/>
</dbReference>
<name>A0AAV0AYD5_PHAPC</name>
<dbReference type="GO" id="GO:0030695">
    <property type="term" value="F:GTPase regulator activity"/>
    <property type="evidence" value="ECO:0007669"/>
    <property type="project" value="UniProtKB-ARBA"/>
</dbReference>
<feature type="region of interest" description="Disordered" evidence="6">
    <location>
        <begin position="57"/>
        <end position="138"/>
    </location>
</feature>
<evidence type="ECO:0000313" key="8">
    <source>
        <dbReference type="EMBL" id="CAH7675445.1"/>
    </source>
</evidence>
<dbReference type="PROSITE" id="PS50023">
    <property type="entry name" value="LIM_DOMAIN_2"/>
    <property type="match status" value="3"/>
</dbReference>
<accession>A0AAV0AYD5</accession>
<feature type="compositionally biased region" description="Polar residues" evidence="6">
    <location>
        <begin position="446"/>
        <end position="466"/>
    </location>
</feature>
<comment type="caution">
    <text evidence="8">The sequence shown here is derived from an EMBL/GenBank/DDBJ whole genome shotgun (WGS) entry which is preliminary data.</text>
</comment>
<evidence type="ECO:0000313" key="9">
    <source>
        <dbReference type="Proteomes" id="UP001153365"/>
    </source>
</evidence>
<evidence type="ECO:0000256" key="6">
    <source>
        <dbReference type="SAM" id="MobiDB-lite"/>
    </source>
</evidence>
<dbReference type="EMBL" id="CALTRL010002344">
    <property type="protein sequence ID" value="CAH7675445.1"/>
    <property type="molecule type" value="Genomic_DNA"/>
</dbReference>
<feature type="compositionally biased region" description="Polar residues" evidence="6">
    <location>
        <begin position="124"/>
        <end position="133"/>
    </location>
</feature>
<feature type="domain" description="LIM zinc-binding" evidence="7">
    <location>
        <begin position="473"/>
        <end position="556"/>
    </location>
</feature>
<keyword evidence="4 5" id="KW-0440">LIM domain</keyword>
<dbReference type="Proteomes" id="UP001153365">
    <property type="component" value="Unassembled WGS sequence"/>
</dbReference>
<dbReference type="Pfam" id="PF00412">
    <property type="entry name" value="LIM"/>
    <property type="match status" value="2"/>
</dbReference>
<dbReference type="GO" id="GO:0003712">
    <property type="term" value="F:transcription coregulator activity"/>
    <property type="evidence" value="ECO:0007669"/>
    <property type="project" value="TreeGrafter"/>
</dbReference>
<feature type="compositionally biased region" description="Polar residues" evidence="6">
    <location>
        <begin position="399"/>
        <end position="430"/>
    </location>
</feature>
<dbReference type="GO" id="GO:0005634">
    <property type="term" value="C:nucleus"/>
    <property type="evidence" value="ECO:0007669"/>
    <property type="project" value="TreeGrafter"/>
</dbReference>
<evidence type="ECO:0000256" key="4">
    <source>
        <dbReference type="ARBA" id="ARBA00023038"/>
    </source>
</evidence>
<dbReference type="GO" id="GO:0046872">
    <property type="term" value="F:metal ion binding"/>
    <property type="evidence" value="ECO:0007669"/>
    <property type="project" value="UniProtKB-KW"/>
</dbReference>
<reference evidence="8" key="1">
    <citation type="submission" date="2022-06" db="EMBL/GenBank/DDBJ databases">
        <authorList>
            <consortium name="SYNGENTA / RWTH Aachen University"/>
        </authorList>
    </citation>
    <scope>NUCLEOTIDE SEQUENCE</scope>
</reference>
<feature type="region of interest" description="Disordered" evidence="6">
    <location>
        <begin position="399"/>
        <end position="466"/>
    </location>
</feature>
<evidence type="ECO:0000259" key="7">
    <source>
        <dbReference type="PROSITE" id="PS50023"/>
    </source>
</evidence>
<keyword evidence="9" id="KW-1185">Reference proteome</keyword>
<feature type="domain" description="LIM zinc-binding" evidence="7">
    <location>
        <begin position="253"/>
        <end position="318"/>
    </location>
</feature>
<dbReference type="CDD" id="cd08368">
    <property type="entry name" value="LIM"/>
    <property type="match status" value="2"/>
</dbReference>
<dbReference type="PANTHER" id="PTHR24205">
    <property type="entry name" value="FOUR AND A HALF LIM DOMAINS PROTEIN"/>
    <property type="match status" value="1"/>
</dbReference>
<evidence type="ECO:0000256" key="5">
    <source>
        <dbReference type="PROSITE-ProRule" id="PRU00125"/>
    </source>
</evidence>
<evidence type="ECO:0000256" key="3">
    <source>
        <dbReference type="ARBA" id="ARBA00022833"/>
    </source>
</evidence>
<protein>
    <recommendedName>
        <fullName evidence="7">LIM zinc-binding domain-containing protein</fullName>
    </recommendedName>
</protein>
<keyword evidence="2" id="KW-0677">Repeat</keyword>
<sequence>MAGFCRRCGDIIRGTESRCKCGGSSAASKVTKAVFEPLGPSPKQSDRWLKKYGERRSVSPAANHFPNRSESKPQSKCQKSTSPLSNLSPRQELTSEINLPMDNNQSAKTSFSEIKNRDSLGERSLNTLPSTPTVIPASPQLKSADESLMKNSQTIKEVKRGLSVKSSARAHVRSLTADMPDSVDLSPAEEEVLTNVFGSVLDPHETRGRCGACQKIFKREGKIYPDPRREDESGTWAGVFYCRSCYVERFSRGTCGICSITIVGDEGFIQLGKAGGRGLWHKKCFRCVNCAIDISQSPSVDLRGDPCCDDCFDKPRKQTSGSCPGLGIDIPDLRIRSNPRKTTTTNESPVNKLMKPTMNELRTKLHRAGIEKELSQVSLSEPTFSPNNVLPLRVKKLSSASKSIGNPSNSQDTSSSHLEFRSNTSQSSKRLSLVSPIEPLKRAQTENDLTLDQSKNSIKSASSQHVLSPSANPLCPTCNLPLFRPKPYNSTRNKLSENELKDNQIGTLATLPDTGETFHVECLTCDDCKNGFPGNRYIFLNSQKLCETCVTQRDLIKAQQRLEKIKSDLEHQHEISIGFKSTNPVYLSKPKFKPPPTQPIGPSFPNAKGLGHSTSFTSIELKSREDLQFSKNQISSSTNLQKTCINKVSSSPFLNLNFDQKSSENNQPLPSPTTVNQFRRFGGQSICPGCSKPGTITETKLGPNSQRWHSKCLRCSRCSKILDSGAKLFENGTNVGCRCCIDKEKTLKRASMITIVR</sequence>
<dbReference type="PANTHER" id="PTHR24205:SF16">
    <property type="entry name" value="GH01042P-RELATED"/>
    <property type="match status" value="1"/>
</dbReference>
<feature type="compositionally biased region" description="Polar residues" evidence="6">
    <location>
        <begin position="74"/>
        <end position="113"/>
    </location>
</feature>
<evidence type="ECO:0000256" key="2">
    <source>
        <dbReference type="ARBA" id="ARBA00022737"/>
    </source>
</evidence>
<evidence type="ECO:0000256" key="1">
    <source>
        <dbReference type="ARBA" id="ARBA00022723"/>
    </source>
</evidence>
<organism evidence="8 9">
    <name type="scientific">Phakopsora pachyrhizi</name>
    <name type="common">Asian soybean rust disease fungus</name>
    <dbReference type="NCBI Taxonomy" id="170000"/>
    <lineage>
        <taxon>Eukaryota</taxon>
        <taxon>Fungi</taxon>
        <taxon>Dikarya</taxon>
        <taxon>Basidiomycota</taxon>
        <taxon>Pucciniomycotina</taxon>
        <taxon>Pucciniomycetes</taxon>
        <taxon>Pucciniales</taxon>
        <taxon>Phakopsoraceae</taxon>
        <taxon>Phakopsora</taxon>
    </lineage>
</organism>
<dbReference type="PROSITE" id="PS00478">
    <property type="entry name" value="LIM_DOMAIN_1"/>
    <property type="match status" value="1"/>
</dbReference>
<gene>
    <name evidence="8" type="ORF">PPACK8108_LOCUS10461</name>
</gene>
<keyword evidence="3 5" id="KW-0862">Zinc</keyword>
<dbReference type="SMART" id="SM00132">
    <property type="entry name" value="LIM"/>
    <property type="match status" value="3"/>
</dbReference>
<keyword evidence="1 5" id="KW-0479">Metal-binding</keyword>
<dbReference type="Gene3D" id="2.10.110.10">
    <property type="entry name" value="Cysteine Rich Protein"/>
    <property type="match status" value="3"/>
</dbReference>
<dbReference type="AlphaFoldDB" id="A0AAV0AYD5"/>
<proteinExistence type="predicted"/>
<feature type="domain" description="LIM zinc-binding" evidence="7">
    <location>
        <begin position="685"/>
        <end position="747"/>
    </location>
</feature>